<dbReference type="InterPro" id="IPR051450">
    <property type="entry name" value="Gfo/Idh/MocA_Oxidoreductases"/>
</dbReference>
<dbReference type="RefSeq" id="WP_275474340.1">
    <property type="nucleotide sequence ID" value="NZ_CP162940.1"/>
</dbReference>
<evidence type="ECO:0000259" key="3">
    <source>
        <dbReference type="Pfam" id="PF22725"/>
    </source>
</evidence>
<dbReference type="Proteomes" id="UP001579974">
    <property type="component" value="Unassembled WGS sequence"/>
</dbReference>
<evidence type="ECO:0000259" key="2">
    <source>
        <dbReference type="Pfam" id="PF01408"/>
    </source>
</evidence>
<dbReference type="SUPFAM" id="SSF55347">
    <property type="entry name" value="Glyceraldehyde-3-phosphate dehydrogenase-like, C-terminal domain"/>
    <property type="match status" value="1"/>
</dbReference>
<feature type="region of interest" description="Disordered" evidence="1">
    <location>
        <begin position="272"/>
        <end position="292"/>
    </location>
</feature>
<feature type="domain" description="Gfo/Idh/MocA-like oxidoreductase N-terminal" evidence="2">
    <location>
        <begin position="5"/>
        <end position="123"/>
    </location>
</feature>
<keyword evidence="5" id="KW-1185">Reference proteome</keyword>
<evidence type="ECO:0000313" key="4">
    <source>
        <dbReference type="EMBL" id="MFB5193010.1"/>
    </source>
</evidence>
<evidence type="ECO:0000313" key="5">
    <source>
        <dbReference type="Proteomes" id="UP001579974"/>
    </source>
</evidence>
<dbReference type="InterPro" id="IPR000683">
    <property type="entry name" value="Gfo/Idh/MocA-like_OxRdtase_N"/>
</dbReference>
<sequence>MTQPIRIGIAGLGTATRQMLPAFLADAAIEISAAATRSAEKRNAFQQEYGVPVFEDAEQLCRYDGIDAVYIATPTELHTQQIHLALDCGKHVLVEKPMAVTLEEARGIVEKAKQSGLTVIVGHSHSFDPPIKAIKDVLDSGRLGPIRMIHNWNYNDWLYRPRTKEELDTTLGGGVTFRQGSHQFDIIRYLGGGMVRSVRAMTGRWDETRPTEGSHVVYLEFENGLAATAVYNGYDHFHTSELTWDIGEWGGHARRTDDSQYGMSRKRLKGISETEEMSLKQKRSQYQKPTSDHDPIRSPFFGLTIVSCEHGDIRQSPSGLLIYSDEEVEEVTLNRVPTAHDLVVREFVSAVSGRDESTTHDAAWGLANLEVCLAVLESSKRREEVLLKHQVPW</sequence>
<dbReference type="Gene3D" id="3.40.50.720">
    <property type="entry name" value="NAD(P)-binding Rossmann-like Domain"/>
    <property type="match status" value="1"/>
</dbReference>
<dbReference type="PANTHER" id="PTHR43377">
    <property type="entry name" value="BILIVERDIN REDUCTASE A"/>
    <property type="match status" value="1"/>
</dbReference>
<organism evidence="4 5">
    <name type="scientific">Alicyclobacillus fastidiosus</name>
    <dbReference type="NCBI Taxonomy" id="392011"/>
    <lineage>
        <taxon>Bacteria</taxon>
        <taxon>Bacillati</taxon>
        <taxon>Bacillota</taxon>
        <taxon>Bacilli</taxon>
        <taxon>Bacillales</taxon>
        <taxon>Alicyclobacillaceae</taxon>
        <taxon>Alicyclobacillus</taxon>
    </lineage>
</organism>
<dbReference type="EMBL" id="JBDXSU010000034">
    <property type="protein sequence ID" value="MFB5193010.1"/>
    <property type="molecule type" value="Genomic_DNA"/>
</dbReference>
<comment type="caution">
    <text evidence="4">The sequence shown here is derived from an EMBL/GenBank/DDBJ whole genome shotgun (WGS) entry which is preliminary data.</text>
</comment>
<dbReference type="InterPro" id="IPR055170">
    <property type="entry name" value="GFO_IDH_MocA-like_dom"/>
</dbReference>
<evidence type="ECO:0000256" key="1">
    <source>
        <dbReference type="SAM" id="MobiDB-lite"/>
    </source>
</evidence>
<dbReference type="Pfam" id="PF22725">
    <property type="entry name" value="GFO_IDH_MocA_C3"/>
    <property type="match status" value="1"/>
</dbReference>
<dbReference type="Pfam" id="PF01408">
    <property type="entry name" value="GFO_IDH_MocA"/>
    <property type="match status" value="1"/>
</dbReference>
<accession>A0ABV5AL78</accession>
<name>A0ABV5AL78_9BACL</name>
<feature type="domain" description="GFO/IDH/MocA-like oxidoreductase" evidence="3">
    <location>
        <begin position="132"/>
        <end position="235"/>
    </location>
</feature>
<proteinExistence type="predicted"/>
<dbReference type="PANTHER" id="PTHR43377:SF1">
    <property type="entry name" value="BILIVERDIN REDUCTASE A"/>
    <property type="match status" value="1"/>
</dbReference>
<dbReference type="SUPFAM" id="SSF51735">
    <property type="entry name" value="NAD(P)-binding Rossmann-fold domains"/>
    <property type="match status" value="1"/>
</dbReference>
<protein>
    <submittedName>
        <fullName evidence="4">Gfo/Idh/MocA family oxidoreductase</fullName>
    </submittedName>
</protein>
<gene>
    <name evidence="4" type="ORF">KKP3000_002605</name>
</gene>
<dbReference type="Gene3D" id="3.30.360.10">
    <property type="entry name" value="Dihydrodipicolinate Reductase, domain 2"/>
    <property type="match status" value="1"/>
</dbReference>
<reference evidence="4 5" key="1">
    <citation type="journal article" date="2024" name="Int. J. Mol. Sci.">
        <title>Exploration of Alicyclobacillus spp. Genome in Search of Antibiotic Resistance.</title>
        <authorList>
            <person name="Bucka-Kolendo J."/>
            <person name="Kiousi D.E."/>
            <person name="Dekowska A."/>
            <person name="Mikolajczuk-Szczyrba A."/>
            <person name="Karadedos D.M."/>
            <person name="Michael P."/>
            <person name="Galanis A."/>
            <person name="Sokolowska B."/>
        </authorList>
    </citation>
    <scope>NUCLEOTIDE SEQUENCE [LARGE SCALE GENOMIC DNA]</scope>
    <source>
        <strain evidence="4 5">KKP 3000</strain>
    </source>
</reference>
<dbReference type="InterPro" id="IPR036291">
    <property type="entry name" value="NAD(P)-bd_dom_sf"/>
</dbReference>